<dbReference type="RefSeq" id="XP_020553969.1">
    <property type="nucleotide sequence ID" value="XM_020698310.1"/>
</dbReference>
<dbReference type="KEGG" id="sind:105175588"/>
<sequence length="461" mass="50695">MAGSGSGTGTGTDHNDSLTILMYPLFAMGHLTPYLLTANKLAQRGHKVFIVVPPKSQSKLRPLNLHPDLIQFKPISIPRVEGLPPDVETTADITIMEHDLLLHALDLTQPAIESMLSDLQPHFVFFDFMHWLPGLARSLKIKSVYYSPASPAAVGFLFAEGPFVEDLMNGPPGFPTRIRLYKHAALQLMWFNAAKGRGSGITLRQRFMAGMWESDAIGFATCEETEGIYCQFLENKFDKPILLAGPTVQKIQISSLEEKWATWLGKFKPKSVVFCAFGSEAVLEKDQFEQLLLGLELTGLPFLAALKPPSGVDSVEEALPNGFKERSGERGVVYGGWVPQPLILNHPCVGCFVTHCGYGSSWEGLMSECQLVLLSQQGDQYVDAKLLSGDLGVGVEIEKGDEDGRFTREAVSGAIMGAMGDQSEVGKRVRAKHDEWRELLFGEGFQDSYLDNFVGRLSALL</sequence>
<keyword evidence="3" id="KW-1185">Reference proteome</keyword>
<keyword evidence="2" id="KW-0808">Transferase</keyword>
<evidence type="ECO:0000256" key="2">
    <source>
        <dbReference type="ARBA" id="ARBA00022679"/>
    </source>
</evidence>
<dbReference type="PANTHER" id="PTHR48049">
    <property type="entry name" value="GLYCOSYLTRANSFERASE"/>
    <property type="match status" value="1"/>
</dbReference>
<dbReference type="Pfam" id="PF00201">
    <property type="entry name" value="UDPGT"/>
    <property type="match status" value="1"/>
</dbReference>
<dbReference type="Proteomes" id="UP000504604">
    <property type="component" value="Linkage group LG12"/>
</dbReference>
<comment type="similarity">
    <text evidence="1">Belongs to the UDP-glycosyltransferase family.</text>
</comment>
<dbReference type="AlphaFoldDB" id="A0A8M8VCH4"/>
<dbReference type="SUPFAM" id="SSF53756">
    <property type="entry name" value="UDP-Glycosyltransferase/glycogen phosphorylase"/>
    <property type="match status" value="1"/>
</dbReference>
<evidence type="ECO:0000313" key="4">
    <source>
        <dbReference type="RefSeq" id="XP_020553969.1"/>
    </source>
</evidence>
<evidence type="ECO:0000313" key="3">
    <source>
        <dbReference type="Proteomes" id="UP000504604"/>
    </source>
</evidence>
<dbReference type="Gramene" id="SIN_1005324.t">
    <property type="protein sequence ID" value="SIN_1005324.t.cds1"/>
    <property type="gene ID" value="SIN_1005324"/>
</dbReference>
<dbReference type="InterPro" id="IPR002213">
    <property type="entry name" value="UDP_glucos_trans"/>
</dbReference>
<dbReference type="CDD" id="cd03784">
    <property type="entry name" value="GT1_Gtf-like"/>
    <property type="match status" value="1"/>
</dbReference>
<evidence type="ECO:0000256" key="1">
    <source>
        <dbReference type="ARBA" id="ARBA00009995"/>
    </source>
</evidence>
<name>A0A8M8VCH4_SESIN</name>
<dbReference type="Gene3D" id="3.40.50.2000">
    <property type="entry name" value="Glycogen Phosphorylase B"/>
    <property type="match status" value="2"/>
</dbReference>
<dbReference type="FunFam" id="3.40.50.2000:FF:000037">
    <property type="entry name" value="Glycosyltransferase"/>
    <property type="match status" value="1"/>
</dbReference>
<dbReference type="InterPro" id="IPR050481">
    <property type="entry name" value="UDP-glycosyltransf_plant"/>
</dbReference>
<proteinExistence type="inferred from homology"/>
<gene>
    <name evidence="4" type="primary">LOC105175588</name>
</gene>
<organism evidence="3 4">
    <name type="scientific">Sesamum indicum</name>
    <name type="common">Oriental sesame</name>
    <name type="synonym">Sesamum orientale</name>
    <dbReference type="NCBI Taxonomy" id="4182"/>
    <lineage>
        <taxon>Eukaryota</taxon>
        <taxon>Viridiplantae</taxon>
        <taxon>Streptophyta</taxon>
        <taxon>Embryophyta</taxon>
        <taxon>Tracheophyta</taxon>
        <taxon>Spermatophyta</taxon>
        <taxon>Magnoliopsida</taxon>
        <taxon>eudicotyledons</taxon>
        <taxon>Gunneridae</taxon>
        <taxon>Pentapetalae</taxon>
        <taxon>asterids</taxon>
        <taxon>lamiids</taxon>
        <taxon>Lamiales</taxon>
        <taxon>Pedaliaceae</taxon>
        <taxon>Sesamum</taxon>
    </lineage>
</organism>
<accession>A0A8M8VCH4</accession>
<dbReference type="PANTHER" id="PTHR48049:SF34">
    <property type="entry name" value="UDP-GLYCOSYLTRANSFERASE 79B30-LIKE"/>
    <property type="match status" value="1"/>
</dbReference>
<dbReference type="GO" id="GO:0035251">
    <property type="term" value="F:UDP-glucosyltransferase activity"/>
    <property type="evidence" value="ECO:0007669"/>
    <property type="project" value="InterPro"/>
</dbReference>
<dbReference type="GeneID" id="105175588"/>
<reference evidence="4" key="1">
    <citation type="submission" date="2025-08" db="UniProtKB">
        <authorList>
            <consortium name="RefSeq"/>
        </authorList>
    </citation>
    <scope>IDENTIFICATION</scope>
</reference>
<protein>
    <submittedName>
        <fullName evidence="4">Anthocyanidin 3-O-glucoside 2''-O-glucosyltransferase-like</fullName>
    </submittedName>
</protein>
<dbReference type="OrthoDB" id="5835829at2759"/>